<dbReference type="EMBL" id="CAKP01000093">
    <property type="protein sequence ID" value="CCJ33797.1"/>
    <property type="molecule type" value="Genomic_DNA"/>
</dbReference>
<gene>
    <name evidence="1" type="ORF">CAAU_1713</name>
</gene>
<dbReference type="Proteomes" id="UP000007652">
    <property type="component" value="Unassembled WGS sequence"/>
</dbReference>
<protein>
    <submittedName>
        <fullName evidence="1">Uncharacterized protein</fullName>
    </submittedName>
</protein>
<accession>I7J5J0</accession>
<sequence>MDDVKKEFLYSIGILCEESIMKYKYFPHRILELINDSSISNDLKLDKIKSFIRKDEPEGLINLWHLGGTEALKLSIEYLVLNEKFKTIFTDEEINVCREKLKRFALEV</sequence>
<evidence type="ECO:0000313" key="2">
    <source>
        <dbReference type="Proteomes" id="UP000007652"/>
    </source>
</evidence>
<evidence type="ECO:0000313" key="1">
    <source>
        <dbReference type="EMBL" id="CCJ33797.1"/>
    </source>
</evidence>
<keyword evidence="2" id="KW-1185">Reference proteome</keyword>
<dbReference type="OrthoDB" id="9787127at2"/>
<proteinExistence type="predicted"/>
<name>I7J5J0_9CLOT</name>
<organism evidence="1 2">
    <name type="scientific">Caloramator australicus RC3</name>
    <dbReference type="NCBI Taxonomy" id="857293"/>
    <lineage>
        <taxon>Bacteria</taxon>
        <taxon>Bacillati</taxon>
        <taxon>Bacillota</taxon>
        <taxon>Clostridia</taxon>
        <taxon>Eubacteriales</taxon>
        <taxon>Clostridiaceae</taxon>
        <taxon>Caloramator</taxon>
    </lineage>
</organism>
<dbReference type="STRING" id="857293.CAAU_1713"/>
<comment type="caution">
    <text evidence="1">The sequence shown here is derived from an EMBL/GenBank/DDBJ whole genome shotgun (WGS) entry which is preliminary data.</text>
</comment>
<dbReference type="RefSeq" id="WP_008909056.1">
    <property type="nucleotide sequence ID" value="NZ_CAKP01000093.1"/>
</dbReference>
<reference evidence="1 2" key="1">
    <citation type="journal article" date="2011" name="J. Bacteriol.">
        <title>Draft genome sequence of Caloramator australicus strain RC3T, a thermoanaerobe from the Great Artesian Basin of Australia.</title>
        <authorList>
            <person name="Ogg C.D."/>
            <person name="Patel B.K.C."/>
        </authorList>
    </citation>
    <scope>NUCLEOTIDE SEQUENCE [LARGE SCALE GENOMIC DNA]</scope>
    <source>
        <strain evidence="1 2">RC3</strain>
    </source>
</reference>
<dbReference type="AlphaFoldDB" id="I7J5J0"/>